<comment type="caution">
    <text evidence="1">The sequence shown here is derived from an EMBL/GenBank/DDBJ whole genome shotgun (WGS) entry which is preliminary data.</text>
</comment>
<reference evidence="1" key="1">
    <citation type="journal article" date="2015" name="Genome Biol. Evol.">
        <title>Organellar Genomes of White Spruce (Picea glauca): Assembly and Annotation.</title>
        <authorList>
            <person name="Jackman S.D."/>
            <person name="Warren R.L."/>
            <person name="Gibb E.A."/>
            <person name="Vandervalk B.P."/>
            <person name="Mohamadi H."/>
            <person name="Chu J."/>
            <person name="Raymond A."/>
            <person name="Pleasance S."/>
            <person name="Coope R."/>
            <person name="Wildung M.R."/>
            <person name="Ritland C.E."/>
            <person name="Bousquet J."/>
            <person name="Jones S.J."/>
            <person name="Bohlmann J."/>
            <person name="Birol I."/>
        </authorList>
    </citation>
    <scope>NUCLEOTIDE SEQUENCE [LARGE SCALE GENOMIC DNA]</scope>
    <source>
        <tissue evidence="1">Flushing bud</tissue>
    </source>
</reference>
<name>A0A101M0Z9_PICGL</name>
<dbReference type="EMBL" id="LKAM01000004">
    <property type="protein sequence ID" value="KUM49039.1"/>
    <property type="molecule type" value="Genomic_DNA"/>
</dbReference>
<accession>A0A101M0Z9</accession>
<organism evidence="1">
    <name type="scientific">Picea glauca</name>
    <name type="common">White spruce</name>
    <name type="synonym">Pinus glauca</name>
    <dbReference type="NCBI Taxonomy" id="3330"/>
    <lineage>
        <taxon>Eukaryota</taxon>
        <taxon>Viridiplantae</taxon>
        <taxon>Streptophyta</taxon>
        <taxon>Embryophyta</taxon>
        <taxon>Tracheophyta</taxon>
        <taxon>Spermatophyta</taxon>
        <taxon>Pinopsida</taxon>
        <taxon>Pinidae</taxon>
        <taxon>Conifers I</taxon>
        <taxon>Pinales</taxon>
        <taxon>Pinaceae</taxon>
        <taxon>Picea</taxon>
    </lineage>
</organism>
<gene>
    <name evidence="1" type="ORF">ABT39_MTgene4376</name>
</gene>
<proteinExistence type="predicted"/>
<keyword evidence="1" id="KW-0496">Mitochondrion</keyword>
<evidence type="ECO:0000313" key="1">
    <source>
        <dbReference type="EMBL" id="KUM49039.1"/>
    </source>
</evidence>
<geneLocation type="mitochondrion" evidence="1"/>
<dbReference type="AlphaFoldDB" id="A0A101M0Z9"/>
<sequence length="74" mass="8454">MRSSLLRGPVLSSGRNLTPQGNLWRGFLAKILNMSPRLIYCKENPFFQPFHRILSDPDSILVFAGGRTDLEFLF</sequence>
<protein>
    <submittedName>
        <fullName evidence="1">Uncharacterized protein</fullName>
    </submittedName>
</protein>